<sequence length="770" mass="83246">MVCLSRRPSRRPLTAAIALGVGLLGMVPSAPSLAAPAPEADADLDLAANPIVITADRPALEKYAAPQTAVGVTGATVMETQNVLDSEDALKYLPSLFLRKRNNGDTQAVLATRTWGVNSSARTLVYADDVLISALIANNNTIGAPRWGLVAPEEIERVDVLYGPYSAAYAGNSMGGVVQITTRTPEKLEADARQSEAVQSFGLYGTHKDLVTSQTSAHVGDRLGRFTWSLSANYQDSDSQPLSFVTNAKVPTGTSGTFLAQNKTGAVADVVGASGLLHTQMTNAKLKLGYDLSPVWRLNYTLGYWQNDATSDVQTYLRDSTGAATFAGLSGFASGKYSLWQSHLAQSVTLRSDSKDTWDAEVTASHYEMLDDIQRTPTGVTANGTGFSTAGRIARMDGTNWTNVDAKALWRTTPSNTVSAGLHADQYELVNPTYNTATWQGGSDQGQSLYSSGRGKTQTLALWAQDEWSFLPDWTATLGGRLERWQAFDGYNYSGGKGVQQPDTERGAFSPKATLTWTPTGDWHVTASFGEAYRFPTVSELYQLVQTGLTYTAPNANLKPERVLSGELAIERSFTDGPFADGRVRLSLFQENTHDALIAQTAFLTGSTPVSYTVNVDEVRNRGVELAASQQDVLVKGLELSGSVTYVDSTILSDPNFASTTGTTATGKHVPYVPDWRVTLAATYRPDEQWAFTIAGRYSGKQYSTLDNTDSVAKVFGAFDSFLVADVHIDYKVLDNLTLDLGVDNLNDEKYFLYHPFPGRTFFGGLKVSL</sequence>
<dbReference type="GO" id="GO:0015344">
    <property type="term" value="F:siderophore uptake transmembrane transporter activity"/>
    <property type="evidence" value="ECO:0007669"/>
    <property type="project" value="TreeGrafter"/>
</dbReference>
<gene>
    <name evidence="15" type="ORF">Y958_28820</name>
</gene>
<proteinExistence type="inferred from homology"/>
<evidence type="ECO:0000256" key="1">
    <source>
        <dbReference type="ARBA" id="ARBA00004571"/>
    </source>
</evidence>
<evidence type="ECO:0000256" key="8">
    <source>
        <dbReference type="ARBA" id="ARBA00023136"/>
    </source>
</evidence>
<dbReference type="PROSITE" id="PS52016">
    <property type="entry name" value="TONB_DEPENDENT_REC_3"/>
    <property type="match status" value="1"/>
</dbReference>
<dbReference type="Gene3D" id="2.40.170.20">
    <property type="entry name" value="TonB-dependent receptor, beta-barrel domain"/>
    <property type="match status" value="1"/>
</dbReference>
<evidence type="ECO:0000256" key="10">
    <source>
        <dbReference type="PROSITE-ProRule" id="PRU01360"/>
    </source>
</evidence>
<dbReference type="AlphaFoldDB" id="A0A248K2N5"/>
<feature type="domain" description="TonB-dependent receptor-like beta-barrel" evidence="13">
    <location>
        <begin position="296"/>
        <end position="746"/>
    </location>
</feature>
<dbReference type="Proteomes" id="UP000197153">
    <property type="component" value="Chromosome 4"/>
</dbReference>
<dbReference type="EMBL" id="CP022113">
    <property type="protein sequence ID" value="ASG24981.1"/>
    <property type="molecule type" value="Genomic_DNA"/>
</dbReference>
<protein>
    <submittedName>
        <fullName evidence="15">TonB-dependent receptor</fullName>
    </submittedName>
</protein>
<keyword evidence="5 12" id="KW-0732">Signal</keyword>
<evidence type="ECO:0000256" key="9">
    <source>
        <dbReference type="ARBA" id="ARBA00023237"/>
    </source>
</evidence>
<evidence type="ECO:0000256" key="6">
    <source>
        <dbReference type="ARBA" id="ARBA00023065"/>
    </source>
</evidence>
<dbReference type="Pfam" id="PF07715">
    <property type="entry name" value="Plug"/>
    <property type="match status" value="1"/>
</dbReference>
<evidence type="ECO:0000313" key="16">
    <source>
        <dbReference type="Proteomes" id="UP000197153"/>
    </source>
</evidence>
<name>A0A248K2N5_9PROT</name>
<dbReference type="InterPro" id="IPR037066">
    <property type="entry name" value="Plug_dom_sf"/>
</dbReference>
<keyword evidence="2 10" id="KW-0813">Transport</keyword>
<dbReference type="GO" id="GO:0009279">
    <property type="term" value="C:cell outer membrane"/>
    <property type="evidence" value="ECO:0007669"/>
    <property type="project" value="UniProtKB-SubCell"/>
</dbReference>
<dbReference type="SUPFAM" id="SSF56935">
    <property type="entry name" value="Porins"/>
    <property type="match status" value="1"/>
</dbReference>
<evidence type="ECO:0000259" key="14">
    <source>
        <dbReference type="Pfam" id="PF07715"/>
    </source>
</evidence>
<dbReference type="PANTHER" id="PTHR30069:SF53">
    <property type="entry name" value="COLICIN I RECEPTOR-RELATED"/>
    <property type="match status" value="1"/>
</dbReference>
<feature type="chain" id="PRO_5013236033" evidence="12">
    <location>
        <begin position="35"/>
        <end position="770"/>
    </location>
</feature>
<dbReference type="InterPro" id="IPR039426">
    <property type="entry name" value="TonB-dep_rcpt-like"/>
</dbReference>
<evidence type="ECO:0000256" key="5">
    <source>
        <dbReference type="ARBA" id="ARBA00022729"/>
    </source>
</evidence>
<dbReference type="CDD" id="cd01347">
    <property type="entry name" value="ligand_gated_channel"/>
    <property type="match status" value="1"/>
</dbReference>
<dbReference type="KEGG" id="nao:Y958_28820"/>
<dbReference type="Gene3D" id="2.170.130.10">
    <property type="entry name" value="TonB-dependent receptor, plug domain"/>
    <property type="match status" value="1"/>
</dbReference>
<feature type="signal peptide" evidence="12">
    <location>
        <begin position="1"/>
        <end position="34"/>
    </location>
</feature>
<reference evidence="15 16" key="1">
    <citation type="submission" date="2017-06" db="EMBL/GenBank/DDBJ databases">
        <title>Complete genome sequence of Nitrospirillum amazonense strain CBAmC, an endophytic nitrogen-fixing and plant growth-promoting bacterium, isolated from sugarcane.</title>
        <authorList>
            <person name="Schwab S."/>
            <person name="dos Santos Teixeira K.R."/>
            <person name="Simoes Araujo J.L."/>
            <person name="Soares Vidal M."/>
            <person name="Borges de Freitas H.R."/>
            <person name="Rivello Crivelaro A.L."/>
            <person name="Bueno de Camargo Nunes A."/>
            <person name="dos Santos C.M."/>
            <person name="Palmeira da Silva Rosa D."/>
            <person name="da Silva Padilha D."/>
            <person name="da Silva E."/>
            <person name="Araujo Terra L."/>
            <person name="Soares Mendes V."/>
            <person name="Farinelli L."/>
            <person name="Magalhaes Cruz L."/>
            <person name="Baldani J.I."/>
        </authorList>
    </citation>
    <scope>NUCLEOTIDE SEQUENCE [LARGE SCALE GENOMIC DNA]</scope>
    <source>
        <strain evidence="15 16">CBAmC</strain>
    </source>
</reference>
<evidence type="ECO:0000256" key="3">
    <source>
        <dbReference type="ARBA" id="ARBA00022452"/>
    </source>
</evidence>
<dbReference type="InterPro" id="IPR012910">
    <property type="entry name" value="Plug_dom"/>
</dbReference>
<evidence type="ECO:0000256" key="2">
    <source>
        <dbReference type="ARBA" id="ARBA00022448"/>
    </source>
</evidence>
<keyword evidence="15" id="KW-0675">Receptor</keyword>
<keyword evidence="16" id="KW-1185">Reference proteome</keyword>
<organism evidence="15 16">
    <name type="scientific">Nitrospirillum viridazoti CBAmc</name>
    <dbReference type="NCBI Taxonomy" id="1441467"/>
    <lineage>
        <taxon>Bacteria</taxon>
        <taxon>Pseudomonadati</taxon>
        <taxon>Pseudomonadota</taxon>
        <taxon>Alphaproteobacteria</taxon>
        <taxon>Rhodospirillales</taxon>
        <taxon>Azospirillaceae</taxon>
        <taxon>Nitrospirillum</taxon>
        <taxon>Nitrospirillum viridazoti</taxon>
    </lineage>
</organism>
<dbReference type="RefSeq" id="WP_088875372.1">
    <property type="nucleotide sequence ID" value="NZ_CP022113.1"/>
</dbReference>
<evidence type="ECO:0000256" key="12">
    <source>
        <dbReference type="SAM" id="SignalP"/>
    </source>
</evidence>
<evidence type="ECO:0000256" key="4">
    <source>
        <dbReference type="ARBA" id="ARBA00022692"/>
    </source>
</evidence>
<comment type="similarity">
    <text evidence="10 11">Belongs to the TonB-dependent receptor family.</text>
</comment>
<comment type="subcellular location">
    <subcellularLocation>
        <location evidence="1 10">Cell outer membrane</location>
        <topology evidence="1 10">Multi-pass membrane protein</topology>
    </subcellularLocation>
</comment>
<dbReference type="Pfam" id="PF00593">
    <property type="entry name" value="TonB_dep_Rec_b-barrel"/>
    <property type="match status" value="1"/>
</dbReference>
<keyword evidence="8 10" id="KW-0472">Membrane</keyword>
<evidence type="ECO:0000313" key="15">
    <source>
        <dbReference type="EMBL" id="ASG24981.1"/>
    </source>
</evidence>
<dbReference type="GO" id="GO:0044718">
    <property type="term" value="P:siderophore transmembrane transport"/>
    <property type="evidence" value="ECO:0007669"/>
    <property type="project" value="TreeGrafter"/>
</dbReference>
<keyword evidence="9 10" id="KW-0998">Cell outer membrane</keyword>
<dbReference type="InterPro" id="IPR000531">
    <property type="entry name" value="Beta-barrel_TonB"/>
</dbReference>
<keyword evidence="3 10" id="KW-1134">Transmembrane beta strand</keyword>
<evidence type="ECO:0000259" key="13">
    <source>
        <dbReference type="Pfam" id="PF00593"/>
    </source>
</evidence>
<dbReference type="InterPro" id="IPR036942">
    <property type="entry name" value="Beta-barrel_TonB_sf"/>
</dbReference>
<keyword evidence="6" id="KW-0406">Ion transport</keyword>
<keyword evidence="7 11" id="KW-0798">TonB box</keyword>
<accession>A0A248K2N5</accession>
<dbReference type="PANTHER" id="PTHR30069">
    <property type="entry name" value="TONB-DEPENDENT OUTER MEMBRANE RECEPTOR"/>
    <property type="match status" value="1"/>
</dbReference>
<evidence type="ECO:0000256" key="11">
    <source>
        <dbReference type="RuleBase" id="RU003357"/>
    </source>
</evidence>
<evidence type="ECO:0000256" key="7">
    <source>
        <dbReference type="ARBA" id="ARBA00023077"/>
    </source>
</evidence>
<keyword evidence="4 10" id="KW-0812">Transmembrane</keyword>
<feature type="domain" description="TonB-dependent receptor plug" evidence="14">
    <location>
        <begin position="68"/>
        <end position="177"/>
    </location>
</feature>